<accession>A0A081CAP3</accession>
<sequence>MYAFPGRHVSNPSRDYSAFLRWQYPHSLGHPYCFKPFQGLFRVSTWPAIPCLGFLYLGFKPFQGLFRVSTPVSPAPAAASQEFQTLPGIIPRFYAIVPSLLSGGLIARFKPFQGLFRVSTKGRGEDVRRASDCFKPFQGLFRVST</sequence>
<gene>
    <name evidence="1" type="ORF">U27_01549</name>
</gene>
<dbReference type="Proteomes" id="UP000030661">
    <property type="component" value="Unassembled WGS sequence"/>
</dbReference>
<dbReference type="AlphaFoldDB" id="A0A081CAP3"/>
<dbReference type="EMBL" id="DF820481">
    <property type="protein sequence ID" value="GAK61648.1"/>
    <property type="molecule type" value="Genomic_DNA"/>
</dbReference>
<organism evidence="1">
    <name type="scientific">Vecturithrix granuli</name>
    <dbReference type="NCBI Taxonomy" id="1499967"/>
    <lineage>
        <taxon>Bacteria</taxon>
        <taxon>Candidatus Moduliflexota</taxon>
        <taxon>Candidatus Vecturitrichia</taxon>
        <taxon>Candidatus Vecturitrichales</taxon>
        <taxon>Candidatus Vecturitrichaceae</taxon>
        <taxon>Candidatus Vecturithrix</taxon>
    </lineage>
</organism>
<keyword evidence="2" id="KW-1185">Reference proteome</keyword>
<dbReference type="HOGENOM" id="CLU_1783057_0_0_0"/>
<protein>
    <submittedName>
        <fullName evidence="1">Uncharacterized protein</fullName>
    </submittedName>
</protein>
<evidence type="ECO:0000313" key="2">
    <source>
        <dbReference type="Proteomes" id="UP000030661"/>
    </source>
</evidence>
<reference evidence="1" key="1">
    <citation type="journal article" date="2015" name="PeerJ">
        <title>First genomic representation of candidate bacterial phylum KSB3 points to enhanced environmental sensing as a trigger of wastewater bulking.</title>
        <authorList>
            <person name="Sekiguchi Y."/>
            <person name="Ohashi A."/>
            <person name="Parks D.H."/>
            <person name="Yamauchi T."/>
            <person name="Tyson G.W."/>
            <person name="Hugenholtz P."/>
        </authorList>
    </citation>
    <scope>NUCLEOTIDE SEQUENCE [LARGE SCALE GENOMIC DNA]</scope>
</reference>
<proteinExistence type="predicted"/>
<evidence type="ECO:0000313" key="1">
    <source>
        <dbReference type="EMBL" id="GAK61648.1"/>
    </source>
</evidence>
<name>A0A081CAP3_VECG1</name>